<dbReference type="SUPFAM" id="SSF55729">
    <property type="entry name" value="Acyl-CoA N-acyltransferases (Nat)"/>
    <property type="match status" value="1"/>
</dbReference>
<evidence type="ECO:0000313" key="2">
    <source>
        <dbReference type="EMBL" id="SPO06262.1"/>
    </source>
</evidence>
<organism evidence="2 3">
    <name type="scientific">Cephalotrichum gorgonifer</name>
    <dbReference type="NCBI Taxonomy" id="2041049"/>
    <lineage>
        <taxon>Eukaryota</taxon>
        <taxon>Fungi</taxon>
        <taxon>Dikarya</taxon>
        <taxon>Ascomycota</taxon>
        <taxon>Pezizomycotina</taxon>
        <taxon>Sordariomycetes</taxon>
        <taxon>Hypocreomycetidae</taxon>
        <taxon>Microascales</taxon>
        <taxon>Microascaceae</taxon>
        <taxon>Cephalotrichum</taxon>
    </lineage>
</organism>
<proteinExistence type="predicted"/>
<dbReference type="AlphaFoldDB" id="A0AAE8N4Y8"/>
<dbReference type="PROSITE" id="PS51186">
    <property type="entry name" value="GNAT"/>
    <property type="match status" value="1"/>
</dbReference>
<dbReference type="InterPro" id="IPR016181">
    <property type="entry name" value="Acyl_CoA_acyltransferase"/>
</dbReference>
<dbReference type="PANTHER" id="PTHR43441:SF2">
    <property type="entry name" value="FAMILY ACETYLTRANSFERASE, PUTATIVE (AFU_ORTHOLOGUE AFUA_7G00850)-RELATED"/>
    <property type="match status" value="1"/>
</dbReference>
<dbReference type="EMBL" id="ONZQ02000015">
    <property type="protein sequence ID" value="SPO06262.1"/>
    <property type="molecule type" value="Genomic_DNA"/>
</dbReference>
<protein>
    <submittedName>
        <fullName evidence="2">Related to GNAT family acetyltransferase</fullName>
    </submittedName>
</protein>
<sequence>MVLPIGPPAPPTPATTPTHVNLHGRYTSVLPMSTDHSASLFTHVGGKHNVPRWTYMTRPGFPTLQSFEDYTAECIASADPLFFSILTGPASDPASEAAGIVSYLSIVPDHLRIEIGSVILGDKLARTRAATEAFFLMIQHAFDLGYHRVEWKANNLNAPSRSAAARLGFVFEGVFRNHMVVKGHMRDTAWFSITSDEWPGVKKGFDAWLSESNFDADGKQLRTLKDCREN</sequence>
<accession>A0AAE8N4Y8</accession>
<evidence type="ECO:0000313" key="3">
    <source>
        <dbReference type="Proteomes" id="UP001187682"/>
    </source>
</evidence>
<dbReference type="GO" id="GO:0008999">
    <property type="term" value="F:protein-N-terminal-alanine acetyltransferase activity"/>
    <property type="evidence" value="ECO:0007669"/>
    <property type="project" value="TreeGrafter"/>
</dbReference>
<dbReference type="PANTHER" id="PTHR43441">
    <property type="entry name" value="RIBOSOMAL-PROTEIN-SERINE ACETYLTRANSFERASE"/>
    <property type="match status" value="1"/>
</dbReference>
<dbReference type="Pfam" id="PF13302">
    <property type="entry name" value="Acetyltransf_3"/>
    <property type="match status" value="1"/>
</dbReference>
<comment type="caution">
    <text evidence="2">The sequence shown here is derived from an EMBL/GenBank/DDBJ whole genome shotgun (WGS) entry which is preliminary data.</text>
</comment>
<gene>
    <name evidence="2" type="ORF">DNG_08951</name>
</gene>
<name>A0AAE8N4Y8_9PEZI</name>
<evidence type="ECO:0000259" key="1">
    <source>
        <dbReference type="PROSITE" id="PS51186"/>
    </source>
</evidence>
<dbReference type="InterPro" id="IPR000182">
    <property type="entry name" value="GNAT_dom"/>
</dbReference>
<dbReference type="FunFam" id="3.40.630.30:FF:000047">
    <property type="entry name" value="Acetyltransferase, GNAT family"/>
    <property type="match status" value="1"/>
</dbReference>
<dbReference type="Gene3D" id="3.40.630.30">
    <property type="match status" value="1"/>
</dbReference>
<dbReference type="InterPro" id="IPR051908">
    <property type="entry name" value="Ribosomal_N-acetyltransferase"/>
</dbReference>
<reference evidence="2" key="1">
    <citation type="submission" date="2018-03" db="EMBL/GenBank/DDBJ databases">
        <authorList>
            <person name="Guldener U."/>
        </authorList>
    </citation>
    <scope>NUCLEOTIDE SEQUENCE</scope>
</reference>
<feature type="domain" description="N-acetyltransferase" evidence="1">
    <location>
        <begin position="55"/>
        <end position="187"/>
    </location>
</feature>
<dbReference type="GO" id="GO:1990189">
    <property type="term" value="F:protein N-terminal-serine acetyltransferase activity"/>
    <property type="evidence" value="ECO:0007669"/>
    <property type="project" value="TreeGrafter"/>
</dbReference>
<dbReference type="Proteomes" id="UP001187682">
    <property type="component" value="Unassembled WGS sequence"/>
</dbReference>
<keyword evidence="3" id="KW-1185">Reference proteome</keyword>